<sequence length="165" mass="18906">MHHHLYPFYSSRGKCGPSTNLKSVSSRVHRRVCLSTAFRSFCSMISSFFMVWCRLVILGITGCSLNQRARPHFLWYFRRPCFSEYVGCVHLVDSPHFPMHLANVHSQGVHHHLKVYLPSSPSLKLSREFHIHLILPSSRARFQAAIPEGHYLPELTPAQRLAVVG</sequence>
<reference evidence="2" key="2">
    <citation type="submission" date="2015-01" db="EMBL/GenBank/DDBJ databases">
        <title>Evolutionary Origins and Diversification of the Mycorrhizal Mutualists.</title>
        <authorList>
            <consortium name="DOE Joint Genome Institute"/>
            <consortium name="Mycorrhizal Genomics Consortium"/>
            <person name="Kohler A."/>
            <person name="Kuo A."/>
            <person name="Nagy L.G."/>
            <person name="Floudas D."/>
            <person name="Copeland A."/>
            <person name="Barry K.W."/>
            <person name="Cichocki N."/>
            <person name="Veneault-Fourrey C."/>
            <person name="LaButti K."/>
            <person name="Lindquist E.A."/>
            <person name="Lipzen A."/>
            <person name="Lundell T."/>
            <person name="Morin E."/>
            <person name="Murat C."/>
            <person name="Riley R."/>
            <person name="Ohm R."/>
            <person name="Sun H."/>
            <person name="Tunlid A."/>
            <person name="Henrissat B."/>
            <person name="Grigoriev I.V."/>
            <person name="Hibbett D.S."/>
            <person name="Martin F."/>
        </authorList>
    </citation>
    <scope>NUCLEOTIDE SEQUENCE [LARGE SCALE GENOMIC DNA]</scope>
    <source>
        <strain evidence="2">UH-Slu-Lm8-n1</strain>
    </source>
</reference>
<accession>A0A0C9ZIS0</accession>
<dbReference type="Proteomes" id="UP000054485">
    <property type="component" value="Unassembled WGS sequence"/>
</dbReference>
<name>A0A0C9ZIS0_9AGAM</name>
<organism evidence="1 2">
    <name type="scientific">Suillus luteus UH-Slu-Lm8-n1</name>
    <dbReference type="NCBI Taxonomy" id="930992"/>
    <lineage>
        <taxon>Eukaryota</taxon>
        <taxon>Fungi</taxon>
        <taxon>Dikarya</taxon>
        <taxon>Basidiomycota</taxon>
        <taxon>Agaricomycotina</taxon>
        <taxon>Agaricomycetes</taxon>
        <taxon>Agaricomycetidae</taxon>
        <taxon>Boletales</taxon>
        <taxon>Suillineae</taxon>
        <taxon>Suillaceae</taxon>
        <taxon>Suillus</taxon>
    </lineage>
</organism>
<protein>
    <submittedName>
        <fullName evidence="1">Uncharacterized protein</fullName>
    </submittedName>
</protein>
<reference evidence="1 2" key="1">
    <citation type="submission" date="2014-04" db="EMBL/GenBank/DDBJ databases">
        <authorList>
            <consortium name="DOE Joint Genome Institute"/>
            <person name="Kuo A."/>
            <person name="Ruytinx J."/>
            <person name="Rineau F."/>
            <person name="Colpaert J."/>
            <person name="Kohler A."/>
            <person name="Nagy L.G."/>
            <person name="Floudas D."/>
            <person name="Copeland A."/>
            <person name="Barry K.W."/>
            <person name="Cichocki N."/>
            <person name="Veneault-Fourrey C."/>
            <person name="LaButti K."/>
            <person name="Lindquist E.A."/>
            <person name="Lipzen A."/>
            <person name="Lundell T."/>
            <person name="Morin E."/>
            <person name="Murat C."/>
            <person name="Sun H."/>
            <person name="Tunlid A."/>
            <person name="Henrissat B."/>
            <person name="Grigoriev I.V."/>
            <person name="Hibbett D.S."/>
            <person name="Martin F."/>
            <person name="Nordberg H.P."/>
            <person name="Cantor M.N."/>
            <person name="Hua S.X."/>
        </authorList>
    </citation>
    <scope>NUCLEOTIDE SEQUENCE [LARGE SCALE GENOMIC DNA]</scope>
    <source>
        <strain evidence="1 2">UH-Slu-Lm8-n1</strain>
    </source>
</reference>
<dbReference type="HOGENOM" id="CLU_1611895_0_0_1"/>
<evidence type="ECO:0000313" key="2">
    <source>
        <dbReference type="Proteomes" id="UP000054485"/>
    </source>
</evidence>
<dbReference type="EMBL" id="KN835461">
    <property type="protein sequence ID" value="KIK37315.1"/>
    <property type="molecule type" value="Genomic_DNA"/>
</dbReference>
<dbReference type="InParanoid" id="A0A0C9ZIS0"/>
<proteinExistence type="predicted"/>
<keyword evidence="2" id="KW-1185">Reference proteome</keyword>
<dbReference type="AlphaFoldDB" id="A0A0C9ZIS0"/>
<dbReference type="OrthoDB" id="10588233at2759"/>
<evidence type="ECO:0000313" key="1">
    <source>
        <dbReference type="EMBL" id="KIK37315.1"/>
    </source>
</evidence>
<gene>
    <name evidence="1" type="ORF">CY34DRAFT_466763</name>
</gene>